<evidence type="ECO:0000256" key="1">
    <source>
        <dbReference type="SAM" id="MobiDB-lite"/>
    </source>
</evidence>
<dbReference type="Proteomes" id="UP001153269">
    <property type="component" value="Unassembled WGS sequence"/>
</dbReference>
<dbReference type="EMBL" id="CADEAL010003323">
    <property type="protein sequence ID" value="CAB1444198.1"/>
    <property type="molecule type" value="Genomic_DNA"/>
</dbReference>
<organism evidence="2 3">
    <name type="scientific">Pleuronectes platessa</name>
    <name type="common">European plaice</name>
    <dbReference type="NCBI Taxonomy" id="8262"/>
    <lineage>
        <taxon>Eukaryota</taxon>
        <taxon>Metazoa</taxon>
        <taxon>Chordata</taxon>
        <taxon>Craniata</taxon>
        <taxon>Vertebrata</taxon>
        <taxon>Euteleostomi</taxon>
        <taxon>Actinopterygii</taxon>
        <taxon>Neopterygii</taxon>
        <taxon>Teleostei</taxon>
        <taxon>Neoteleostei</taxon>
        <taxon>Acanthomorphata</taxon>
        <taxon>Carangaria</taxon>
        <taxon>Pleuronectiformes</taxon>
        <taxon>Pleuronectoidei</taxon>
        <taxon>Pleuronectidae</taxon>
        <taxon>Pleuronectes</taxon>
    </lineage>
</organism>
<gene>
    <name evidence="2" type="ORF">PLEPLA_LOCUS31914</name>
</gene>
<name>A0A9N7V7C0_PLEPL</name>
<feature type="region of interest" description="Disordered" evidence="1">
    <location>
        <begin position="50"/>
        <end position="151"/>
    </location>
</feature>
<keyword evidence="3" id="KW-1185">Reference proteome</keyword>
<protein>
    <submittedName>
        <fullName evidence="2">Uncharacterized protein</fullName>
    </submittedName>
</protein>
<sequence>MTALWFCATANQRRFSSSRKSYGRKFITALQLDVRPPRHRAAQQDLHGMLGARPEGGAHPVWRHILNSGDDEQKASRTSRRLARRAGGYQDEQKASWKSRRLAGRAGGYQDEQKASWKSRRLAGRAGGYQDEQKASRTSRRLAGRAGGWQD</sequence>
<accession>A0A9N7V7C0</accession>
<proteinExistence type="predicted"/>
<comment type="caution">
    <text evidence="2">The sequence shown here is derived from an EMBL/GenBank/DDBJ whole genome shotgun (WGS) entry which is preliminary data.</text>
</comment>
<reference evidence="2" key="1">
    <citation type="submission" date="2020-03" db="EMBL/GenBank/DDBJ databases">
        <authorList>
            <person name="Weist P."/>
        </authorList>
    </citation>
    <scope>NUCLEOTIDE SEQUENCE</scope>
</reference>
<dbReference type="AlphaFoldDB" id="A0A9N7V7C0"/>
<evidence type="ECO:0000313" key="3">
    <source>
        <dbReference type="Proteomes" id="UP001153269"/>
    </source>
</evidence>
<evidence type="ECO:0000313" key="2">
    <source>
        <dbReference type="EMBL" id="CAB1444198.1"/>
    </source>
</evidence>